<gene>
    <name evidence="8" type="primary">RvY_02528-1</name>
    <name evidence="8" type="synonym">RvY_02528.1</name>
    <name evidence="8" type="ORF">RvY_02528</name>
</gene>
<dbReference type="GO" id="GO:0051378">
    <property type="term" value="F:serotonin binding"/>
    <property type="evidence" value="ECO:0007669"/>
    <property type="project" value="TreeGrafter"/>
</dbReference>
<organism evidence="8 9">
    <name type="scientific">Ramazzottius varieornatus</name>
    <name type="common">Water bear</name>
    <name type="synonym">Tardigrade</name>
    <dbReference type="NCBI Taxonomy" id="947166"/>
    <lineage>
        <taxon>Eukaryota</taxon>
        <taxon>Metazoa</taxon>
        <taxon>Ecdysozoa</taxon>
        <taxon>Tardigrada</taxon>
        <taxon>Eutardigrada</taxon>
        <taxon>Parachela</taxon>
        <taxon>Hypsibioidea</taxon>
        <taxon>Ramazzottiidae</taxon>
        <taxon>Ramazzottius</taxon>
    </lineage>
</organism>
<keyword evidence="3" id="KW-0812">Transmembrane</keyword>
<dbReference type="OrthoDB" id="6581954at2759"/>
<sequence length="72" mass="8223">MSVATVEAAELKDRPVPHYVPMKRETWDRKIEFLLAIIGFCVDLGNVWRFPYICYKNGGGKICVTFETEAVV</sequence>
<dbReference type="Pfam" id="PF00209">
    <property type="entry name" value="SNF"/>
    <property type="match status" value="1"/>
</dbReference>
<keyword evidence="6" id="KW-0472">Membrane</keyword>
<keyword evidence="9" id="KW-1185">Reference proteome</keyword>
<evidence type="ECO:0008006" key="10">
    <source>
        <dbReference type="Google" id="ProtNLM"/>
    </source>
</evidence>
<comment type="subcellular location">
    <subcellularLocation>
        <location evidence="1">Membrane</location>
        <topology evidence="1">Multi-pass membrane protein</topology>
    </subcellularLocation>
</comment>
<proteinExistence type="predicted"/>
<keyword evidence="4" id="KW-0769">Symport</keyword>
<dbReference type="InterPro" id="IPR000175">
    <property type="entry name" value="Na/ntran_symport"/>
</dbReference>
<protein>
    <recommendedName>
        <fullName evidence="10">Transporter</fullName>
    </recommendedName>
</protein>
<reference evidence="8 9" key="1">
    <citation type="journal article" date="2016" name="Nat. Commun.">
        <title>Extremotolerant tardigrade genome and improved radiotolerance of human cultured cells by tardigrade-unique protein.</title>
        <authorList>
            <person name="Hashimoto T."/>
            <person name="Horikawa D.D."/>
            <person name="Saito Y."/>
            <person name="Kuwahara H."/>
            <person name="Kozuka-Hata H."/>
            <person name="Shin-I T."/>
            <person name="Minakuchi Y."/>
            <person name="Ohishi K."/>
            <person name="Motoyama A."/>
            <person name="Aizu T."/>
            <person name="Enomoto A."/>
            <person name="Kondo K."/>
            <person name="Tanaka S."/>
            <person name="Hara Y."/>
            <person name="Koshikawa S."/>
            <person name="Sagara H."/>
            <person name="Miura T."/>
            <person name="Yokobori S."/>
            <person name="Miyagawa K."/>
            <person name="Suzuki Y."/>
            <person name="Kubo T."/>
            <person name="Oyama M."/>
            <person name="Kohara Y."/>
            <person name="Fujiyama A."/>
            <person name="Arakawa K."/>
            <person name="Katayama T."/>
            <person name="Toyoda A."/>
            <person name="Kunieda T."/>
        </authorList>
    </citation>
    <scope>NUCLEOTIDE SEQUENCE [LARGE SCALE GENOMIC DNA]</scope>
    <source>
        <strain evidence="8 9">YOKOZUNA-1</strain>
    </source>
</reference>
<dbReference type="STRING" id="947166.A0A1D1UUJ9"/>
<feature type="binding site" evidence="7">
    <location>
        <position position="46"/>
    </location>
    <ligand>
        <name>Na(+)</name>
        <dbReference type="ChEBI" id="CHEBI:29101"/>
        <label>1</label>
    </ligand>
</feature>
<keyword evidence="7" id="KW-0915">Sodium</keyword>
<accession>A0A1D1UUJ9</accession>
<evidence type="ECO:0000256" key="6">
    <source>
        <dbReference type="ARBA" id="ARBA00023136"/>
    </source>
</evidence>
<dbReference type="GO" id="GO:0043005">
    <property type="term" value="C:neuron projection"/>
    <property type="evidence" value="ECO:0007669"/>
    <property type="project" value="TreeGrafter"/>
</dbReference>
<keyword evidence="2" id="KW-0813">Transport</keyword>
<dbReference type="PROSITE" id="PS50267">
    <property type="entry name" value="NA_NEUROTRAN_SYMP_3"/>
    <property type="match status" value="1"/>
</dbReference>
<dbReference type="AlphaFoldDB" id="A0A1D1UUJ9"/>
<keyword evidence="5" id="KW-1133">Transmembrane helix</keyword>
<dbReference type="GO" id="GO:0098793">
    <property type="term" value="C:presynapse"/>
    <property type="evidence" value="ECO:0007669"/>
    <property type="project" value="GOC"/>
</dbReference>
<evidence type="ECO:0000256" key="4">
    <source>
        <dbReference type="ARBA" id="ARBA00022847"/>
    </source>
</evidence>
<keyword evidence="7" id="KW-0479">Metal-binding</keyword>
<dbReference type="SUPFAM" id="SSF161070">
    <property type="entry name" value="SNF-like"/>
    <property type="match status" value="1"/>
</dbReference>
<dbReference type="PANTHER" id="PTHR11616">
    <property type="entry name" value="SODIUM/CHLORIDE DEPENDENT TRANSPORTER"/>
    <property type="match status" value="1"/>
</dbReference>
<comment type="caution">
    <text evidence="8">The sequence shown here is derived from an EMBL/GenBank/DDBJ whole genome shotgun (WGS) entry which is preliminary data.</text>
</comment>
<feature type="binding site" evidence="7">
    <location>
        <position position="39"/>
    </location>
    <ligand>
        <name>Na(+)</name>
        <dbReference type="ChEBI" id="CHEBI:29101"/>
        <label>1</label>
    </ligand>
</feature>
<dbReference type="InterPro" id="IPR037272">
    <property type="entry name" value="SNS_sf"/>
</dbReference>
<name>A0A1D1UUJ9_RAMVA</name>
<evidence type="ECO:0000313" key="9">
    <source>
        <dbReference type="Proteomes" id="UP000186922"/>
    </source>
</evidence>
<evidence type="ECO:0000256" key="3">
    <source>
        <dbReference type="ARBA" id="ARBA00022692"/>
    </source>
</evidence>
<evidence type="ECO:0000256" key="7">
    <source>
        <dbReference type="PIRSR" id="PIRSR600175-1"/>
    </source>
</evidence>
<dbReference type="GO" id="GO:0005335">
    <property type="term" value="F:serotonin:sodium:chloride symporter activity"/>
    <property type="evidence" value="ECO:0007669"/>
    <property type="project" value="TreeGrafter"/>
</dbReference>
<evidence type="ECO:0000256" key="1">
    <source>
        <dbReference type="ARBA" id="ARBA00004141"/>
    </source>
</evidence>
<dbReference type="Proteomes" id="UP000186922">
    <property type="component" value="Unassembled WGS sequence"/>
</dbReference>
<feature type="binding site" evidence="7">
    <location>
        <position position="42"/>
    </location>
    <ligand>
        <name>Na(+)</name>
        <dbReference type="ChEBI" id="CHEBI:29101"/>
        <label>1</label>
    </ligand>
</feature>
<dbReference type="EMBL" id="BDGG01000001">
    <property type="protein sequence ID" value="GAU90053.1"/>
    <property type="molecule type" value="Genomic_DNA"/>
</dbReference>
<evidence type="ECO:0000256" key="5">
    <source>
        <dbReference type="ARBA" id="ARBA00022989"/>
    </source>
</evidence>
<evidence type="ECO:0000313" key="8">
    <source>
        <dbReference type="EMBL" id="GAU90053.1"/>
    </source>
</evidence>
<evidence type="ECO:0000256" key="2">
    <source>
        <dbReference type="ARBA" id="ARBA00022448"/>
    </source>
</evidence>
<dbReference type="GO" id="GO:0005886">
    <property type="term" value="C:plasma membrane"/>
    <property type="evidence" value="ECO:0007669"/>
    <property type="project" value="TreeGrafter"/>
</dbReference>
<dbReference type="PANTHER" id="PTHR11616:SF279">
    <property type="entry name" value="SODIUM-DEPENDENT SEROTONIN TRANSPORTER"/>
    <property type="match status" value="1"/>
</dbReference>
<dbReference type="GO" id="GO:0046872">
    <property type="term" value="F:metal ion binding"/>
    <property type="evidence" value="ECO:0007669"/>
    <property type="project" value="UniProtKB-KW"/>
</dbReference>
<dbReference type="GO" id="GO:0006865">
    <property type="term" value="P:amino acid transport"/>
    <property type="evidence" value="ECO:0007669"/>
    <property type="project" value="TreeGrafter"/>
</dbReference>